<evidence type="ECO:0000313" key="1">
    <source>
        <dbReference type="WBParaSite" id="maker-PairedContig_94-snap-gene-0.5-mRNA-1"/>
    </source>
</evidence>
<organism evidence="1">
    <name type="scientific">Wuchereria bancrofti</name>
    <dbReference type="NCBI Taxonomy" id="6293"/>
    <lineage>
        <taxon>Eukaryota</taxon>
        <taxon>Metazoa</taxon>
        <taxon>Ecdysozoa</taxon>
        <taxon>Nematoda</taxon>
        <taxon>Chromadorea</taxon>
        <taxon>Rhabditida</taxon>
        <taxon>Spirurina</taxon>
        <taxon>Spiruromorpha</taxon>
        <taxon>Filarioidea</taxon>
        <taxon>Onchocercidae</taxon>
        <taxon>Wuchereria</taxon>
    </lineage>
</organism>
<proteinExistence type="predicted"/>
<name>A0A1I8F0F5_WUCBA</name>
<dbReference type="WBParaSite" id="maker-PairedContig_94-snap-gene-0.5-mRNA-1">
    <property type="protein sequence ID" value="maker-PairedContig_94-snap-gene-0.5-mRNA-1"/>
    <property type="gene ID" value="maker-PairedContig_94-snap-gene-0.5"/>
</dbReference>
<accession>A0A1I8F0F5</accession>
<reference evidence="1" key="1">
    <citation type="submission" date="2016-11" db="UniProtKB">
        <authorList>
            <consortium name="WormBaseParasite"/>
        </authorList>
    </citation>
    <scope>IDENTIFICATION</scope>
    <source>
        <strain evidence="1">pt0022</strain>
    </source>
</reference>
<sequence>MKMLTGIVLYQLVQVVLILS</sequence>
<protein>
    <submittedName>
        <fullName evidence="1">Uncharacterized protein</fullName>
    </submittedName>
</protein>
<dbReference type="AlphaFoldDB" id="A0A1I8F0F5"/>